<dbReference type="RefSeq" id="WP_005999991.1">
    <property type="nucleotide sequence ID" value="NZ_AAEW02000007.1"/>
</dbReference>
<dbReference type="AlphaFoldDB" id="Q1K074"/>
<dbReference type="OrthoDB" id="7376577at2"/>
<protein>
    <submittedName>
        <fullName evidence="1">Uncharacterized protein</fullName>
    </submittedName>
</protein>
<dbReference type="Proteomes" id="UP000005695">
    <property type="component" value="Unassembled WGS sequence"/>
</dbReference>
<name>Q1K074_DESA6</name>
<comment type="caution">
    <text evidence="1">The sequence shown here is derived from an EMBL/GenBank/DDBJ whole genome shotgun (WGS) entry which is preliminary data.</text>
</comment>
<reference evidence="1" key="2">
    <citation type="submission" date="2006-05" db="EMBL/GenBank/DDBJ databases">
        <title>Sequencing of the draft genome and assembly of Desulfuromonas acetoxidans DSM 684.</title>
        <authorList>
            <consortium name="US DOE Joint Genome Institute (JGI-PGF)"/>
            <person name="Copeland A."/>
            <person name="Lucas S."/>
            <person name="Lapidus A."/>
            <person name="Barry K."/>
            <person name="Detter J.C."/>
            <person name="Glavina del Rio T."/>
            <person name="Hammon N."/>
            <person name="Israni S."/>
            <person name="Dalin E."/>
            <person name="Tice H."/>
            <person name="Bruce D."/>
            <person name="Pitluck S."/>
            <person name="Richardson P."/>
        </authorList>
    </citation>
    <scope>NUCLEOTIDE SEQUENCE [LARGE SCALE GENOMIC DNA]</scope>
    <source>
        <strain evidence="1">DSM 684</strain>
    </source>
</reference>
<organism evidence="1 2">
    <name type="scientific">Desulfuromonas acetoxidans (strain DSM 684 / 11070)</name>
    <dbReference type="NCBI Taxonomy" id="281689"/>
    <lineage>
        <taxon>Bacteria</taxon>
        <taxon>Pseudomonadati</taxon>
        <taxon>Thermodesulfobacteriota</taxon>
        <taxon>Desulfuromonadia</taxon>
        <taxon>Desulfuromonadales</taxon>
        <taxon>Desulfuromonadaceae</taxon>
        <taxon>Desulfuromonas</taxon>
    </lineage>
</organism>
<gene>
    <name evidence="1" type="ORF">Dace_2368</name>
</gene>
<reference evidence="1" key="1">
    <citation type="submission" date="2006-05" db="EMBL/GenBank/DDBJ databases">
        <title>Annotation of the draft genome assembly of Desulfuromonas acetoxidans DSM 684.</title>
        <authorList>
            <consortium name="US DOE Joint Genome Institute (JGI-ORNL)"/>
            <person name="Larimer F."/>
            <person name="Land M."/>
            <person name="Hauser L."/>
        </authorList>
    </citation>
    <scope>NUCLEOTIDE SEQUENCE [LARGE SCALE GENOMIC DNA]</scope>
    <source>
        <strain evidence="1">DSM 684</strain>
    </source>
</reference>
<sequence length="159" mass="18297">MSKYLEIRNDIRDRLKDVEGIGVVHGYSRYTTNMSQYIKAFLDKTSSRINGWEISRKRVPESLGTAFFREHHFILRGFLGLNDADATDELFQVKIDDVCDLYRQAQPPQGATWLYRPIPDSGESCVQVPVIDERLFGAVLCHYCEINLVVTERINPTLL</sequence>
<evidence type="ECO:0000313" key="1">
    <source>
        <dbReference type="EMBL" id="EAT16067.1"/>
    </source>
</evidence>
<dbReference type="EMBL" id="AAEW02000007">
    <property type="protein sequence ID" value="EAT16067.1"/>
    <property type="molecule type" value="Genomic_DNA"/>
</dbReference>
<evidence type="ECO:0000313" key="2">
    <source>
        <dbReference type="Proteomes" id="UP000005695"/>
    </source>
</evidence>
<keyword evidence="2" id="KW-1185">Reference proteome</keyword>
<accession>Q1K074</accession>
<proteinExistence type="predicted"/>